<dbReference type="OrthoDB" id="9814944at2"/>
<reference evidence="1 2" key="1">
    <citation type="journal article" date="2014" name="Int. J. Syst. Evol. Microbiol.">
        <title>Streptomyces hoynatensis sp. nov., isolated from deep marine sediment.</title>
        <authorList>
            <person name="Veyisoglu A."/>
            <person name="Sahin N."/>
        </authorList>
    </citation>
    <scope>NUCLEOTIDE SEQUENCE [LARGE SCALE GENOMIC DNA]</scope>
    <source>
        <strain evidence="1 2">KCTC 29097</strain>
    </source>
</reference>
<organism evidence="1 2">
    <name type="scientific">Streptomyces hoynatensis</name>
    <dbReference type="NCBI Taxonomy" id="1141874"/>
    <lineage>
        <taxon>Bacteria</taxon>
        <taxon>Bacillati</taxon>
        <taxon>Actinomycetota</taxon>
        <taxon>Actinomycetes</taxon>
        <taxon>Kitasatosporales</taxon>
        <taxon>Streptomycetaceae</taxon>
        <taxon>Streptomyces</taxon>
    </lineage>
</organism>
<evidence type="ECO:0000313" key="2">
    <source>
        <dbReference type="Proteomes" id="UP000272474"/>
    </source>
</evidence>
<evidence type="ECO:0000313" key="1">
    <source>
        <dbReference type="EMBL" id="RKN39284.1"/>
    </source>
</evidence>
<proteinExistence type="predicted"/>
<protein>
    <submittedName>
        <fullName evidence="1">Uncharacterized protein</fullName>
    </submittedName>
</protein>
<dbReference type="EMBL" id="RBAL01000014">
    <property type="protein sequence ID" value="RKN39284.1"/>
    <property type="molecule type" value="Genomic_DNA"/>
</dbReference>
<comment type="caution">
    <text evidence="1">The sequence shown here is derived from an EMBL/GenBank/DDBJ whole genome shotgun (WGS) entry which is preliminary data.</text>
</comment>
<dbReference type="RefSeq" id="WP_120682517.1">
    <property type="nucleotide sequence ID" value="NZ_RBAL01000014.1"/>
</dbReference>
<name>A0A3A9YUR0_9ACTN</name>
<sequence length="101" mass="11389">MREDEEPHWARAREIFAGGAEAEDDVSLGNLFLLHCLRPNEAEAPRTLDAFLARSPDLRMLSEAANILHRFTEAGMTNAALIAPLHRRLRQEFTARRTPPA</sequence>
<accession>A0A3A9YUR0</accession>
<dbReference type="AlphaFoldDB" id="A0A3A9YUR0"/>
<keyword evidence="2" id="KW-1185">Reference proteome</keyword>
<dbReference type="Proteomes" id="UP000272474">
    <property type="component" value="Unassembled WGS sequence"/>
</dbReference>
<gene>
    <name evidence="1" type="ORF">D7294_22215</name>
</gene>